<sequence length="337" mass="38008">MRYIPVPLMPSNPICTGHQGLCLPPNGRRTHLPLLFRRSAPHRRDPLMAFLRSLDTKAMGEYATRHFAWDRRGGLCLSFELAVAEGAVEYYELPDLPQLIFYAMLLSEAERLGDEHFGLWSRPSLSSVGAPSSRESGCMLTGSSRLDSTERSDQGRVQGLVRKKRASKWSRRMRARPWRRRPPLRMRWIGTPIFPYYYGVPSCPQHEGDGQLYEGVLHLALEEHFHAFCPCFLLSEAEGAAADFELPEIVQATFYAMLLNEAVELGVVYDFTVESMKPSLIGLRWLTFKVWMGCVDHVLRAAQLQRPADEVDVHGSLNGREEGSRSNGSSAPSSVKE</sequence>
<feature type="region of interest" description="Disordered" evidence="1">
    <location>
        <begin position="313"/>
        <end position="337"/>
    </location>
</feature>
<reference evidence="2" key="1">
    <citation type="submission" date="2022-04" db="EMBL/GenBank/DDBJ databases">
        <title>Carnegiea gigantea Genome sequencing and assembly v2.</title>
        <authorList>
            <person name="Copetti D."/>
            <person name="Sanderson M.J."/>
            <person name="Burquez A."/>
            <person name="Wojciechowski M.F."/>
        </authorList>
    </citation>
    <scope>NUCLEOTIDE SEQUENCE</scope>
    <source>
        <strain evidence="2">SGP5-SGP5p</strain>
        <tissue evidence="2">Aerial part</tissue>
    </source>
</reference>
<accession>A0A9Q1GH52</accession>
<evidence type="ECO:0000313" key="2">
    <source>
        <dbReference type="EMBL" id="KAJ8420506.1"/>
    </source>
</evidence>
<feature type="compositionally biased region" description="Basic and acidic residues" evidence="1">
    <location>
        <begin position="313"/>
        <end position="324"/>
    </location>
</feature>
<comment type="caution">
    <text evidence="2">The sequence shown here is derived from an EMBL/GenBank/DDBJ whole genome shotgun (WGS) entry which is preliminary data.</text>
</comment>
<feature type="compositionally biased region" description="Low complexity" evidence="1">
    <location>
        <begin position="325"/>
        <end position="337"/>
    </location>
</feature>
<dbReference type="Proteomes" id="UP001153076">
    <property type="component" value="Unassembled WGS sequence"/>
</dbReference>
<evidence type="ECO:0000313" key="3">
    <source>
        <dbReference type="Proteomes" id="UP001153076"/>
    </source>
</evidence>
<dbReference type="AlphaFoldDB" id="A0A9Q1GH52"/>
<feature type="region of interest" description="Disordered" evidence="1">
    <location>
        <begin position="126"/>
        <end position="154"/>
    </location>
</feature>
<protein>
    <submittedName>
        <fullName evidence="2">Uncharacterized protein</fullName>
    </submittedName>
</protein>
<dbReference type="EMBL" id="JAKOGI010003381">
    <property type="protein sequence ID" value="KAJ8420506.1"/>
    <property type="molecule type" value="Genomic_DNA"/>
</dbReference>
<gene>
    <name evidence="2" type="ORF">Cgig2_015270</name>
</gene>
<proteinExistence type="predicted"/>
<name>A0A9Q1GH52_9CARY</name>
<keyword evidence="3" id="KW-1185">Reference proteome</keyword>
<evidence type="ECO:0000256" key="1">
    <source>
        <dbReference type="SAM" id="MobiDB-lite"/>
    </source>
</evidence>
<organism evidence="2 3">
    <name type="scientific">Carnegiea gigantea</name>
    <dbReference type="NCBI Taxonomy" id="171969"/>
    <lineage>
        <taxon>Eukaryota</taxon>
        <taxon>Viridiplantae</taxon>
        <taxon>Streptophyta</taxon>
        <taxon>Embryophyta</taxon>
        <taxon>Tracheophyta</taxon>
        <taxon>Spermatophyta</taxon>
        <taxon>Magnoliopsida</taxon>
        <taxon>eudicotyledons</taxon>
        <taxon>Gunneridae</taxon>
        <taxon>Pentapetalae</taxon>
        <taxon>Caryophyllales</taxon>
        <taxon>Cactineae</taxon>
        <taxon>Cactaceae</taxon>
        <taxon>Cactoideae</taxon>
        <taxon>Echinocereeae</taxon>
        <taxon>Carnegiea</taxon>
    </lineage>
</organism>
<feature type="compositionally biased region" description="Polar residues" evidence="1">
    <location>
        <begin position="126"/>
        <end position="146"/>
    </location>
</feature>